<name>A0A2I1EV13_9GLOM</name>
<evidence type="ECO:0000256" key="1">
    <source>
        <dbReference type="SAM" id="Phobius"/>
    </source>
</evidence>
<sequence length="110" mass="12862">MVGLHNFVKSVLLYRAGREKYLTMLKVIFNASITAYYLIELLYVTNDLSLDECKKISYAQIIFGYLMVQSLAAYMFNLIKQYEYNKFDTWMSIGLLVLRAGFHIAYIFSI</sequence>
<evidence type="ECO:0000313" key="2">
    <source>
        <dbReference type="EMBL" id="PKC07164.1"/>
    </source>
</evidence>
<feature type="transmembrane region" description="Helical" evidence="1">
    <location>
        <begin position="59"/>
        <end position="78"/>
    </location>
</feature>
<dbReference type="VEuPathDB" id="FungiDB:RhiirFUN_025204"/>
<keyword evidence="1" id="KW-0472">Membrane</keyword>
<dbReference type="VEuPathDB" id="FungiDB:RhiirA1_413656"/>
<feature type="non-terminal residue" evidence="2">
    <location>
        <position position="110"/>
    </location>
</feature>
<gene>
    <name evidence="3" type="ORF">RhiirA4_404597</name>
    <name evidence="2" type="ORF">RhiirA5_359473</name>
</gene>
<comment type="caution">
    <text evidence="2">The sequence shown here is derived from an EMBL/GenBank/DDBJ whole genome shotgun (WGS) entry which is preliminary data.</text>
</comment>
<dbReference type="EMBL" id="LLXI01000656">
    <property type="protein sequence ID" value="PKY48637.1"/>
    <property type="molecule type" value="Genomic_DNA"/>
</dbReference>
<dbReference type="EMBL" id="LLXJ01000670">
    <property type="protein sequence ID" value="PKC07164.1"/>
    <property type="molecule type" value="Genomic_DNA"/>
</dbReference>
<feature type="transmembrane region" description="Helical" evidence="1">
    <location>
        <begin position="21"/>
        <end position="39"/>
    </location>
</feature>
<dbReference type="AlphaFoldDB" id="A0A2I1EV13"/>
<reference evidence="2 4" key="1">
    <citation type="submission" date="2016-04" db="EMBL/GenBank/DDBJ databases">
        <title>Genome analyses suggest a sexual origin of heterokaryosis in a supposedly ancient asexual fungus.</title>
        <authorList>
            <person name="Ropars J."/>
            <person name="Sedzielewska K."/>
            <person name="Noel J."/>
            <person name="Charron P."/>
            <person name="Farinelli L."/>
            <person name="Marton T."/>
            <person name="Kruger M."/>
            <person name="Pelin A."/>
            <person name="Brachmann A."/>
            <person name="Corradi N."/>
        </authorList>
    </citation>
    <scope>NUCLEOTIDE SEQUENCE [LARGE SCALE GENOMIC DNA]</scope>
    <source>
        <strain evidence="3 5">A4</strain>
        <strain evidence="2 4">A5</strain>
    </source>
</reference>
<evidence type="ECO:0000313" key="3">
    <source>
        <dbReference type="EMBL" id="PKY48637.1"/>
    </source>
</evidence>
<evidence type="ECO:0000313" key="5">
    <source>
        <dbReference type="Proteomes" id="UP000234323"/>
    </source>
</evidence>
<proteinExistence type="predicted"/>
<protein>
    <submittedName>
        <fullName evidence="2">Uncharacterized protein</fullName>
    </submittedName>
</protein>
<keyword evidence="1" id="KW-0812">Transmembrane</keyword>
<accession>A0A2I1EV13</accession>
<keyword evidence="5" id="KW-1185">Reference proteome</keyword>
<evidence type="ECO:0000313" key="4">
    <source>
        <dbReference type="Proteomes" id="UP000232722"/>
    </source>
</evidence>
<dbReference type="OrthoDB" id="2320153at2759"/>
<feature type="transmembrane region" description="Helical" evidence="1">
    <location>
        <begin position="90"/>
        <end position="108"/>
    </location>
</feature>
<organism evidence="2 4">
    <name type="scientific">Rhizophagus irregularis</name>
    <dbReference type="NCBI Taxonomy" id="588596"/>
    <lineage>
        <taxon>Eukaryota</taxon>
        <taxon>Fungi</taxon>
        <taxon>Fungi incertae sedis</taxon>
        <taxon>Mucoromycota</taxon>
        <taxon>Glomeromycotina</taxon>
        <taxon>Glomeromycetes</taxon>
        <taxon>Glomerales</taxon>
        <taxon>Glomeraceae</taxon>
        <taxon>Rhizophagus</taxon>
    </lineage>
</organism>
<dbReference type="VEuPathDB" id="FungiDB:FUN_022809"/>
<dbReference type="Proteomes" id="UP000232722">
    <property type="component" value="Unassembled WGS sequence"/>
</dbReference>
<reference evidence="2 4" key="2">
    <citation type="submission" date="2017-09" db="EMBL/GenBank/DDBJ databases">
        <title>Extensive intraspecific genome diversity in a model arbuscular mycorrhizal fungus.</title>
        <authorList>
            <person name="Chen E.C."/>
            <person name="Morin E."/>
            <person name="Beaudet D."/>
            <person name="Noel J."/>
            <person name="Ndikumana S."/>
            <person name="Charron P."/>
            <person name="St-Onge C."/>
            <person name="Giorgi J."/>
            <person name="Grigoriev I.V."/>
            <person name="Roux C."/>
            <person name="Martin F.M."/>
            <person name="Corradi N."/>
        </authorList>
    </citation>
    <scope>NUCLEOTIDE SEQUENCE [LARGE SCALE GENOMIC DNA]</scope>
    <source>
        <strain evidence="2 4">A5</strain>
    </source>
</reference>
<dbReference type="Proteomes" id="UP000234323">
    <property type="component" value="Unassembled WGS sequence"/>
</dbReference>
<keyword evidence="1" id="KW-1133">Transmembrane helix</keyword>